<keyword evidence="3 5" id="KW-1133">Transmembrane helix</keyword>
<protein>
    <submittedName>
        <fullName evidence="6">ZIP family metal transporter</fullName>
    </submittedName>
</protein>
<evidence type="ECO:0000256" key="4">
    <source>
        <dbReference type="ARBA" id="ARBA00023136"/>
    </source>
</evidence>
<comment type="subcellular location">
    <subcellularLocation>
        <location evidence="1">Membrane</location>
        <topology evidence="1">Multi-pass membrane protein</topology>
    </subcellularLocation>
</comment>
<dbReference type="InterPro" id="IPR003689">
    <property type="entry name" value="ZIP"/>
</dbReference>
<dbReference type="InParanoid" id="A0A5C7EWV5"/>
<dbReference type="EMBL" id="VPFL01000011">
    <property type="protein sequence ID" value="TXF11720.1"/>
    <property type="molecule type" value="Genomic_DNA"/>
</dbReference>
<feature type="transmembrane region" description="Helical" evidence="5">
    <location>
        <begin position="233"/>
        <end position="251"/>
    </location>
</feature>
<name>A0A5C7EWV5_9PROT</name>
<proteinExistence type="predicted"/>
<dbReference type="AlphaFoldDB" id="A0A5C7EWV5"/>
<organism evidence="6 7">
    <name type="scientific">Pelomicrobium methylotrophicum</name>
    <dbReference type="NCBI Taxonomy" id="2602750"/>
    <lineage>
        <taxon>Bacteria</taxon>
        <taxon>Pseudomonadati</taxon>
        <taxon>Pseudomonadota</taxon>
        <taxon>Hydrogenophilia</taxon>
        <taxon>Hydrogenophilia incertae sedis</taxon>
        <taxon>Pelomicrobium</taxon>
    </lineage>
</organism>
<dbReference type="RefSeq" id="WP_147799891.1">
    <property type="nucleotide sequence ID" value="NZ_VPFL01000011.1"/>
</dbReference>
<feature type="transmembrane region" description="Helical" evidence="5">
    <location>
        <begin position="200"/>
        <end position="221"/>
    </location>
</feature>
<dbReference type="PANTHER" id="PTHR16950">
    <property type="entry name" value="ZINC TRANSPORTER SLC39A7 HISTIDINE-RICH MEMBRANE PROTEIN KE4"/>
    <property type="match status" value="1"/>
</dbReference>
<evidence type="ECO:0000256" key="1">
    <source>
        <dbReference type="ARBA" id="ARBA00004141"/>
    </source>
</evidence>
<feature type="transmembrane region" description="Helical" evidence="5">
    <location>
        <begin position="127"/>
        <end position="152"/>
    </location>
</feature>
<feature type="transmembrane region" description="Helical" evidence="5">
    <location>
        <begin position="33"/>
        <end position="51"/>
    </location>
</feature>
<feature type="transmembrane region" description="Helical" evidence="5">
    <location>
        <begin position="173"/>
        <end position="194"/>
    </location>
</feature>
<evidence type="ECO:0000256" key="2">
    <source>
        <dbReference type="ARBA" id="ARBA00022692"/>
    </source>
</evidence>
<reference evidence="6 7" key="1">
    <citation type="submission" date="2019-08" db="EMBL/GenBank/DDBJ databases">
        <title>Pelomicrobium methylotrophicum gen. nov., sp. nov. a moderately thermophilic, facultatively anaerobic, lithoautotrophic and methylotrophic bacterium isolated from a terrestrial mud volcano.</title>
        <authorList>
            <person name="Slobodkina G.B."/>
            <person name="Merkel A.Y."/>
            <person name="Slobodkin A.I."/>
        </authorList>
    </citation>
    <scope>NUCLEOTIDE SEQUENCE [LARGE SCALE GENOMIC DNA]</scope>
    <source>
        <strain evidence="6 7">SM250</strain>
    </source>
</reference>
<gene>
    <name evidence="6" type="ORF">FR698_09130</name>
</gene>
<dbReference type="GO" id="GO:0046873">
    <property type="term" value="F:metal ion transmembrane transporter activity"/>
    <property type="evidence" value="ECO:0007669"/>
    <property type="project" value="InterPro"/>
</dbReference>
<dbReference type="Pfam" id="PF02535">
    <property type="entry name" value="Zip"/>
    <property type="match status" value="1"/>
</dbReference>
<dbReference type="PANTHER" id="PTHR16950:SF16">
    <property type="entry name" value="ZINC TRANSPORTER ZIP13"/>
    <property type="match status" value="1"/>
</dbReference>
<sequence length="259" mass="27218">MSSLAWIIASSLAGGLLSVLAAAALTLTARSSWIPWLVSYAIGALLGAVFLETLPEAMAHGRSLQQVSGMVLLGIVVFFVLEKLVLWRHCHLEHCDAHDPVVVPGTRIRSGILILVGDTIHNFVDGILIAAAFLTNVHLGIVTAMAIIAHEIPQEAGDFLILLHSGLSKAKALLFNLLSSLAMLLGALIGYAALEGVRELVPPLLGFAAASMIYVAVADLIPDLHRTPDIRAGAVQVLLIALGIGSIWAVGELVGAHVH</sequence>
<evidence type="ECO:0000256" key="5">
    <source>
        <dbReference type="SAM" id="Phobius"/>
    </source>
</evidence>
<dbReference type="OrthoDB" id="9806593at2"/>
<dbReference type="FunCoup" id="A0A5C7EWV5">
    <property type="interactions" value="244"/>
</dbReference>
<evidence type="ECO:0000313" key="7">
    <source>
        <dbReference type="Proteomes" id="UP000321201"/>
    </source>
</evidence>
<feature type="transmembrane region" description="Helical" evidence="5">
    <location>
        <begin position="63"/>
        <end position="81"/>
    </location>
</feature>
<evidence type="ECO:0000256" key="3">
    <source>
        <dbReference type="ARBA" id="ARBA00022989"/>
    </source>
</evidence>
<evidence type="ECO:0000313" key="6">
    <source>
        <dbReference type="EMBL" id="TXF11720.1"/>
    </source>
</evidence>
<keyword evidence="4 5" id="KW-0472">Membrane</keyword>
<dbReference type="GO" id="GO:0016020">
    <property type="term" value="C:membrane"/>
    <property type="evidence" value="ECO:0007669"/>
    <property type="project" value="UniProtKB-SubCell"/>
</dbReference>
<keyword evidence="7" id="KW-1185">Reference proteome</keyword>
<accession>A0A5C7EWV5</accession>
<dbReference type="Proteomes" id="UP000321201">
    <property type="component" value="Unassembled WGS sequence"/>
</dbReference>
<comment type="caution">
    <text evidence="6">The sequence shown here is derived from an EMBL/GenBank/DDBJ whole genome shotgun (WGS) entry which is preliminary data.</text>
</comment>
<keyword evidence="2 5" id="KW-0812">Transmembrane</keyword>